<dbReference type="AlphaFoldDB" id="A0A6C0ARB0"/>
<accession>A0A6C0ARB0</accession>
<organism evidence="1">
    <name type="scientific">viral metagenome</name>
    <dbReference type="NCBI Taxonomy" id="1070528"/>
    <lineage>
        <taxon>unclassified sequences</taxon>
        <taxon>metagenomes</taxon>
        <taxon>organismal metagenomes</taxon>
    </lineage>
</organism>
<sequence>MKSWKWTKGEPYERSRRLKHVEKMENEEFSKGVETSAYTSALHHDENTWDILNQNLNGIGFKVSNKREELDTKIANRELVQQIGFNPFLGESSYADDIAIRDQFLKPQNTTQGVKEI</sequence>
<proteinExistence type="predicted"/>
<name>A0A6C0ARB0_9ZZZZ</name>
<reference evidence="1" key="1">
    <citation type="journal article" date="2020" name="Nature">
        <title>Giant virus diversity and host interactions through global metagenomics.</title>
        <authorList>
            <person name="Schulz F."/>
            <person name="Roux S."/>
            <person name="Paez-Espino D."/>
            <person name="Jungbluth S."/>
            <person name="Walsh D.A."/>
            <person name="Denef V.J."/>
            <person name="McMahon K.D."/>
            <person name="Konstantinidis K.T."/>
            <person name="Eloe-Fadrosh E.A."/>
            <person name="Kyrpides N.C."/>
            <person name="Woyke T."/>
        </authorList>
    </citation>
    <scope>NUCLEOTIDE SEQUENCE</scope>
    <source>
        <strain evidence="1">GVMAG-S-1101165-79</strain>
    </source>
</reference>
<protein>
    <submittedName>
        <fullName evidence="1">Uncharacterized protein</fullName>
    </submittedName>
</protein>
<evidence type="ECO:0000313" key="1">
    <source>
        <dbReference type="EMBL" id="QHS81950.1"/>
    </source>
</evidence>
<dbReference type="EMBL" id="MN740762">
    <property type="protein sequence ID" value="QHS81950.1"/>
    <property type="molecule type" value="Genomic_DNA"/>
</dbReference>